<organism evidence="1 2">
    <name type="scientific">Holospora obtusa F1</name>
    <dbReference type="NCBI Taxonomy" id="1399147"/>
    <lineage>
        <taxon>Bacteria</taxon>
        <taxon>Pseudomonadati</taxon>
        <taxon>Pseudomonadota</taxon>
        <taxon>Alphaproteobacteria</taxon>
        <taxon>Holosporales</taxon>
        <taxon>Holosporaceae</taxon>
        <taxon>Holospora</taxon>
    </lineage>
</organism>
<comment type="caution">
    <text evidence="1">The sequence shown here is derived from an EMBL/GenBank/DDBJ whole genome shotgun (WGS) entry which is preliminary data.</text>
</comment>
<gene>
    <name evidence="1" type="ORF">P618_200124</name>
</gene>
<accession>W6TEI2</accession>
<reference evidence="1 2" key="1">
    <citation type="journal article" date="2014" name="FEMS Microbiol. Lett.">
        <title>Draft genome sequences of three Holospora species (Holospora obtusa, Holospora undulata, and Holospora elegans), endonuclear symbiotic bacteria of the ciliate Paramecium caudatum.</title>
        <authorList>
            <person name="Dohra H."/>
            <person name="Tanaka K."/>
            <person name="Suzuki T."/>
            <person name="Fujishima M."/>
            <person name="Suzuki H."/>
        </authorList>
    </citation>
    <scope>NUCLEOTIDE SEQUENCE [LARGE SCALE GENOMIC DNA]</scope>
    <source>
        <strain evidence="1 2">F1</strain>
    </source>
</reference>
<sequence>MKNYLNAKRLALKKDENQKMKKIFIILFMLLVNTSSKALPSDRKLQTSFAGIMAKDKDGVTFKEKEDMLSKIFLSAETFMKTSVKKFNIPTQEDRIRISKFLNAAFFSGIAAPNINQLQKVIHELKADLNVRKDTQEDVSYVVELDQYLQSVRVEFGKMDEIVRKEVQEMEKKKSIHEFLENFLTENKGYAEMIQAINTLPRTDSEGGDKKNIQNSAIKIEQKASAPTNKQLGQEIKMILDMTLKAEKNSSDYIAKEVENPGLLRSVRSNIRGMLQRG</sequence>
<evidence type="ECO:0000313" key="1">
    <source>
        <dbReference type="EMBL" id="ETZ07678.1"/>
    </source>
</evidence>
<keyword evidence="2" id="KW-1185">Reference proteome</keyword>
<name>W6TEI2_HOLOB</name>
<proteinExistence type="predicted"/>
<dbReference type="AlphaFoldDB" id="W6TEI2"/>
<dbReference type="EMBL" id="AWTR02000015">
    <property type="protein sequence ID" value="ETZ07678.1"/>
    <property type="molecule type" value="Genomic_DNA"/>
</dbReference>
<dbReference type="RefSeq" id="WP_021827380.1">
    <property type="nucleotide sequence ID" value="NZ_AWTR02000015.1"/>
</dbReference>
<dbReference type="Proteomes" id="UP000019112">
    <property type="component" value="Unassembled WGS sequence"/>
</dbReference>
<protein>
    <submittedName>
        <fullName evidence="1">Uncharacterized protein</fullName>
    </submittedName>
</protein>
<evidence type="ECO:0000313" key="2">
    <source>
        <dbReference type="Proteomes" id="UP000019112"/>
    </source>
</evidence>